<evidence type="ECO:0000313" key="3">
    <source>
        <dbReference type="Proteomes" id="UP001318040"/>
    </source>
</evidence>
<feature type="compositionally biased region" description="Basic and acidic residues" evidence="1">
    <location>
        <begin position="1660"/>
        <end position="1673"/>
    </location>
</feature>
<feature type="region of interest" description="Disordered" evidence="1">
    <location>
        <begin position="2505"/>
        <end position="2537"/>
    </location>
</feature>
<dbReference type="PANTHER" id="PTHR22948:SF15">
    <property type="entry name" value="TUDOR DOMAIN-CONTAINING PROTEIN 6"/>
    <property type="match status" value="1"/>
</dbReference>
<evidence type="ECO:0000313" key="5">
    <source>
        <dbReference type="RefSeq" id="XP_032817262.1"/>
    </source>
</evidence>
<feature type="domain" description="Tudor" evidence="2">
    <location>
        <begin position="68"/>
        <end position="135"/>
    </location>
</feature>
<keyword evidence="3" id="KW-1185">Reference proteome</keyword>
<dbReference type="FunFam" id="2.30.30.140:FF:000018">
    <property type="entry name" value="Serine/threonine-protein kinase 31"/>
    <property type="match status" value="1"/>
</dbReference>
<evidence type="ECO:0000259" key="2">
    <source>
        <dbReference type="PROSITE" id="PS50304"/>
    </source>
</evidence>
<gene>
    <name evidence="4 5" type="primary">LOC116946468</name>
</gene>
<dbReference type="InterPro" id="IPR050621">
    <property type="entry name" value="Tudor_domain_containing"/>
</dbReference>
<dbReference type="PROSITE" id="PS50304">
    <property type="entry name" value="TUDOR"/>
    <property type="match status" value="7"/>
</dbReference>
<protein>
    <submittedName>
        <fullName evidence="4 5">Tudor domain-containing protein 6-like isoform X1</fullName>
    </submittedName>
</protein>
<dbReference type="Pfam" id="PF00567">
    <property type="entry name" value="TUDOR"/>
    <property type="match status" value="7"/>
</dbReference>
<feature type="compositionally biased region" description="Basic and acidic residues" evidence="1">
    <location>
        <begin position="1907"/>
        <end position="1927"/>
    </location>
</feature>
<feature type="compositionally biased region" description="Polar residues" evidence="1">
    <location>
        <begin position="747"/>
        <end position="758"/>
    </location>
</feature>
<dbReference type="InterPro" id="IPR002999">
    <property type="entry name" value="Tudor"/>
</dbReference>
<dbReference type="RefSeq" id="XP_032817262.1">
    <property type="nucleotide sequence ID" value="XM_032961371.1"/>
</dbReference>
<feature type="compositionally biased region" description="Basic and acidic residues" evidence="1">
    <location>
        <begin position="1212"/>
        <end position="1226"/>
    </location>
</feature>
<evidence type="ECO:0000256" key="1">
    <source>
        <dbReference type="SAM" id="MobiDB-lite"/>
    </source>
</evidence>
<feature type="region of interest" description="Disordered" evidence="1">
    <location>
        <begin position="745"/>
        <end position="772"/>
    </location>
</feature>
<feature type="domain" description="Tudor" evidence="2">
    <location>
        <begin position="1758"/>
        <end position="1816"/>
    </location>
</feature>
<dbReference type="SUPFAM" id="SSF50199">
    <property type="entry name" value="Staphylococcal nuclease"/>
    <property type="match status" value="1"/>
</dbReference>
<dbReference type="SUPFAM" id="SSF63748">
    <property type="entry name" value="Tudor/PWWP/MBT"/>
    <property type="match status" value="7"/>
</dbReference>
<name>A0AAJ7TIN4_PETMA</name>
<feature type="compositionally biased region" description="Low complexity" evidence="1">
    <location>
        <begin position="1674"/>
        <end position="1685"/>
    </location>
</feature>
<feature type="compositionally biased region" description="Basic and acidic residues" evidence="1">
    <location>
        <begin position="1301"/>
        <end position="1312"/>
    </location>
</feature>
<dbReference type="InterPro" id="IPR035437">
    <property type="entry name" value="SNase_OB-fold_sf"/>
</dbReference>
<dbReference type="PANTHER" id="PTHR22948">
    <property type="entry name" value="TUDOR DOMAIN CONTAINING PROTEIN"/>
    <property type="match status" value="1"/>
</dbReference>
<dbReference type="Gene3D" id="2.40.50.90">
    <property type="match status" value="6"/>
</dbReference>
<reference evidence="4 5" key="1">
    <citation type="submission" date="2025-04" db="UniProtKB">
        <authorList>
            <consortium name="RefSeq"/>
        </authorList>
    </citation>
    <scope>IDENTIFICATION</scope>
    <source>
        <tissue evidence="4 5">Sperm</tissue>
    </source>
</reference>
<accession>A0AAJ7TIN4</accession>
<feature type="domain" description="Tudor" evidence="2">
    <location>
        <begin position="582"/>
        <end position="640"/>
    </location>
</feature>
<dbReference type="SMART" id="SM00333">
    <property type="entry name" value="TUDOR"/>
    <property type="match status" value="7"/>
</dbReference>
<feature type="domain" description="Tudor" evidence="2">
    <location>
        <begin position="1511"/>
        <end position="1571"/>
    </location>
</feature>
<feature type="compositionally biased region" description="Basic and acidic residues" evidence="1">
    <location>
        <begin position="1283"/>
        <end position="1292"/>
    </location>
</feature>
<evidence type="ECO:0000313" key="4">
    <source>
        <dbReference type="RefSeq" id="XP_032817261.1"/>
    </source>
</evidence>
<feature type="region of interest" description="Disordered" evidence="1">
    <location>
        <begin position="1898"/>
        <end position="1927"/>
    </location>
</feature>
<dbReference type="Gene3D" id="2.30.30.140">
    <property type="match status" value="7"/>
</dbReference>
<proteinExistence type="predicted"/>
<feature type="region of interest" description="Disordered" evidence="1">
    <location>
        <begin position="2128"/>
        <end position="2165"/>
    </location>
</feature>
<dbReference type="KEGG" id="pmrn:116946468"/>
<sequence>MSRYPCPLKCGYELDVLLSHAEPQSPDNPLLLRFWARLTRADIDANFRTIRKAVMMPLSWEPVGLSTPLAVGEPCIAWYSKEASWHRAKVLAHADSQQLQQGIVPNYLVFFIDLGLREVVQARFMREGRPEFFQIPPMMQCYALANVLPMSSCWSKLVLDYVESQRDTKMHGRVEGFLDDHTIVVNLELMATQLCQMRCARPVDSNVFQMIVNLKIVDDAKPETAQLPKLPTVSRAYPSASLGDLKQHFNAEQPPIIPPAGPKIQLAAGRHEMSAFYSTRMPVGTLQTVLVTHVISPDSFFCQLQSFRLDLQRLIQLMALRYLEADARGVQFPLPSNSPCAVLNTRTGQWYRGLVIHNSSPSEAVVHFVDLGTRACMPSKHLQPLLSEFFDLPVQAFRCAMVGAHATLQEGSRIWSTEEVLLLKSILLNSVFTAQVVSYNRIEKLYYVVLLDQNGESVFQKFSEMAATRPAMKATLPDRVVTVPSLPDTAATAIGHGSGAPSSVVALPPMALADVGVGAGRPIFTALKLRLQNFTHVYVENIVSPDEFWVRLTSKNGELQKLMVQMQKHFSLAGPREGLLDKAAVGMACCAMCPNNTFYRATVTGVISPREVQVHCVDYGISQFVEPKDIRALPPHFLELPACVVRCRLAGVAPPEVRHQGGNCTSTDRWSSMATWFFHSQVFNKHLAMIPRSNSADGYEVDLYSIGKSESSSIAKELIRGGLAVALSGHAELLKVSSAGVSDSMVAVSSPTGPNSDGANDHDSVVPQPQEVAPVPRPAVGVSITVVEPLMFVVGEMTDVIVTSIKSPWEFWCRLTSAERNVALLNRKLNEHYRNWKAPLPHLEAGVCVAHYAPEDQWYRVFIYEVVKGSRSMASVLILDDGREVQVSTRDLYPIVPQFLKLKMQAFKCSLYNCLEAHEEQRDQATEIFKSFTKEALAYGLNCTIIMLVERNKRDFFNLVDLHTPFQSASAQLVSRGLAKMLDPPRHLAESDCPLSFPYSTHGIKIGAEEGVIMTHAESPSRFWCQLTRNVDALKLFMVKLGKHCSHAYGRQTFDMERRLCFAQYVGDGQWHRALATQGPNPNEVNVSFIDYGNNEVVEKSKVLPLLPDAYCLAELPCQAIQCFLVDVSAPKEGFPDSVLSFFRDMVYSLDMKAVVLCREDFGQLGLELFHGSQRLNTTINQMLNPSLPPSRRLHQQQQRQLPEVIAQTGSARRDAVTYRAREQSHRPPVTSAPSHEPPERLMPVLGPAPAQGRHKPTKPADREPEQSAVHLGKGNGKHAASSKREQPEALPRRVSASDSPRMDQVVRKRSPDAMNTAGYGKAMHGQPSYSFRRQVRESENPSSQWQDKATTRGRNGRCVHSEGSSQADRTCSLTLGNVTPRNVVAHNVIPENVTPKYLESSVANVLGDTTLEGTKSCLPICHSTVNDGEGDATREKEQEAKAKILPKLEDLAASPMGDGQAGATLNVFVLHVVTPSRFYVQLVSDEQTIYGLAEELNDGSVSGGSLRPSDLKLGDLICAKYSADESWYRAVVRGFEPDDPLALVEFIDYGNTDRVGSDSMSELHPVFLRHPRQSIACSLAGVRPCVSVRGNKWTKEAAELFTETVHDLELRCEFLARAHGGNDALWEVNLTAESGTSIADTLVAKGMADTLMIATSGESRQERQEQLKEQQQEQKQQASETTSELECATTNSTHEDNHGVEMDGMLELGQQYEVYVSLARGLDNFWCQLKVLADEQLTSLMSVVATTGDEREVSLAMVEVGGLYLARYSEDNILYRARVLDVTAGRAKVMFIDYGNEEELDASCLRGVPPNVADAPPFAFPCFLRGSTGCIVPDEVTDAFVGACLEESRMLKVVAVVTTVADCCGHSAVYEVELYDEHGDSFSKKYLRGTFAQDPLQRQEQGPVVDLEHAESGQGETKEAPDKEKVPLFEKVRLKSSAEEVHADVEPRDGGNPEPVISTIKDYPAAPPLAIETLSVHCLSYNVELGEVCSPAAGTGEELLGDEEEEVIPPLCLEELVPGTPCTFRSRVEAVVLEGEYDATAAVVRHEDSDAKEEVHVPLVLRLGKDPNALPLHDSCCCSFGLAGTSEACQGGGEGHCQGADGQWVAAAAACEDGGSSQWIGGGEPVVDTGGRPPAAVEPGRADPPLDQLAQETQEPSHETEELDDCAAVADEEVVGGEECEYEEVEMTAASDDNNQNSAWTGGEGGEPHLLVPRNGREEGLPGHLVLASVGEQDCAIADGASVDIAGHAEASMPPHDSAIALLPASGSLALGDSERRMGRYVARRGFGKFAGTFARDLADKRVESVTLTARLRCLSGAAPALPLRASPCRLLGFGRGRVGAAYDPRSPADTVARGGLNAEMVHGNCALRLRLVKMYDGRGVTFQENTVPRRVNLQTLGSKQLCLASPPSTFPNKPLDENVKVISLSGSESHRIEADNSLTVEKSKAEQEKTTLPWNDPDTLRFEDMSDADLSEFDKEHWIQRPGTAGSGAAAQFVLVAQTDRAAAPVEEEVRERPSEYSSPPPTPPDNNESQAEHEALHEVLRRSEGVPWPVMEKGDCLYEGLESYEYFERHLLASMSSLSSDYLTESYLDIGVLALEDSDVEQWHESSEFLDGFPDDSGDDNELYFPAEVGSSVLSPLDSAGFDEEVAPTGRREGRHGKMAELNLSMDPSGDVANGETAGATSLHAAIAAAATAAGVEIAAEVSDGQGAAGVSEEGGARSSLRGEEDEIIAALVPESVAFNEEGEEEVGTILPGVHMEAMASYSGVPLNILGSLGLQSVLTAPLACGAVGGGTEEVSPPRCHGDASAVEAGGKWALAEAVVVATMGTPTIVVHSDSDDEEEASRS</sequence>
<feature type="domain" description="Tudor" evidence="2">
    <location>
        <begin position="1054"/>
        <end position="1113"/>
    </location>
</feature>
<feature type="region of interest" description="Disordered" evidence="1">
    <location>
        <begin position="1658"/>
        <end position="1700"/>
    </location>
</feature>
<feature type="domain" description="Tudor" evidence="2">
    <location>
        <begin position="841"/>
        <end position="902"/>
    </location>
</feature>
<feature type="region of interest" description="Disordered" evidence="1">
    <location>
        <begin position="1182"/>
        <end position="1368"/>
    </location>
</feature>
<dbReference type="Proteomes" id="UP001318040">
    <property type="component" value="Chromosome 27"/>
</dbReference>
<feature type="domain" description="Tudor" evidence="2">
    <location>
        <begin position="333"/>
        <end position="392"/>
    </location>
</feature>
<dbReference type="RefSeq" id="XP_032817261.1">
    <property type="nucleotide sequence ID" value="XM_032961370.1"/>
</dbReference>
<organism evidence="3 5">
    <name type="scientific">Petromyzon marinus</name>
    <name type="common">Sea lamprey</name>
    <dbReference type="NCBI Taxonomy" id="7757"/>
    <lineage>
        <taxon>Eukaryota</taxon>
        <taxon>Metazoa</taxon>
        <taxon>Chordata</taxon>
        <taxon>Craniata</taxon>
        <taxon>Vertebrata</taxon>
        <taxon>Cyclostomata</taxon>
        <taxon>Hyperoartia</taxon>
        <taxon>Petromyzontiformes</taxon>
        <taxon>Petromyzontidae</taxon>
        <taxon>Petromyzon</taxon>
    </lineage>
</organism>